<protein>
    <submittedName>
        <fullName evidence="1">Uncharacterized protein</fullName>
    </submittedName>
</protein>
<evidence type="ECO:0000313" key="2">
    <source>
        <dbReference type="Proteomes" id="UP000650467"/>
    </source>
</evidence>
<dbReference type="EMBL" id="JAEHOC010000009">
    <property type="protein sequence ID" value="KAG2438858.1"/>
    <property type="molecule type" value="Genomic_DNA"/>
</dbReference>
<evidence type="ECO:0000313" key="1">
    <source>
        <dbReference type="EMBL" id="KAG2438858.1"/>
    </source>
</evidence>
<dbReference type="Proteomes" id="UP000650467">
    <property type="component" value="Unassembled WGS sequence"/>
</dbReference>
<dbReference type="AlphaFoldDB" id="A0A835T9D8"/>
<accession>A0A835T9D8</accession>
<dbReference type="OrthoDB" id="10413628at2759"/>
<comment type="caution">
    <text evidence="1">The sequence shown here is derived from an EMBL/GenBank/DDBJ whole genome shotgun (WGS) entry which is preliminary data.</text>
</comment>
<keyword evidence="2" id="KW-1185">Reference proteome</keyword>
<gene>
    <name evidence="1" type="ORF">HXX76_005398</name>
</gene>
<name>A0A835T9D8_CHLIN</name>
<organism evidence="1 2">
    <name type="scientific">Chlamydomonas incerta</name>
    <dbReference type="NCBI Taxonomy" id="51695"/>
    <lineage>
        <taxon>Eukaryota</taxon>
        <taxon>Viridiplantae</taxon>
        <taxon>Chlorophyta</taxon>
        <taxon>core chlorophytes</taxon>
        <taxon>Chlorophyceae</taxon>
        <taxon>CS clade</taxon>
        <taxon>Chlamydomonadales</taxon>
        <taxon>Chlamydomonadaceae</taxon>
        <taxon>Chlamydomonas</taxon>
    </lineage>
</organism>
<reference evidence="1" key="1">
    <citation type="journal article" date="2020" name="bioRxiv">
        <title>Comparative genomics of Chlamydomonas.</title>
        <authorList>
            <person name="Craig R.J."/>
            <person name="Hasan A.R."/>
            <person name="Ness R.W."/>
            <person name="Keightley P.D."/>
        </authorList>
    </citation>
    <scope>NUCLEOTIDE SEQUENCE</scope>
    <source>
        <strain evidence="1">SAG 7.73</strain>
    </source>
</reference>
<sequence>MVVHQRLAASAQAVASEQVERVKADAQQEVQVAKLEAQMERRFVDVMVHADYDAWRARLSMVLKEHSKNK</sequence>
<proteinExistence type="predicted"/>